<evidence type="ECO:0000313" key="2">
    <source>
        <dbReference type="EMBL" id="QYM79385.1"/>
    </source>
</evidence>
<sequence length="501" mass="55660">MHDFFRFWWELLALNWRKTRFRRRGGKSPCQAPSDSGKAGETACEACSLWDDKKRFRRVCPLLVATPDGWRCSVDAADVRPFWRRAVAYYAAVLAGVYLLATLLAFIAFRAIGYPVSYAAVIWPPAWSNFHVVRSHYFLAQGKRALVGNRVREASIAFGLAYELDPRNYDAGIALAQLWQSGLPIQSDRVYQQLLASNPADASDTARRWAQALLWRGDFVQLSALALNRLQAASEPASSWVHALIFSARRLREPSVLNRALALPQLTSETRSILRLESAALSGDPDATAHVLAAPLTDQASAYARYYQINFLIRSGHGDRALALLATYGAKVSPDERVALTLDALAQQGRTADLRREASALLTANQQPQIYTLLATHLVRYPDTALLRIVTDRLAAQPWVNEPSGLAANAALLCAAGVDNQAALVGVLRARLRHVTGAPMRELDRAEELLRLRNAPRQWGNFLPALPMLPLDTVYAFFERDTARNRRQPIQPSTKPMNTAP</sequence>
<dbReference type="Proteomes" id="UP000825051">
    <property type="component" value="Chromosome"/>
</dbReference>
<feature type="transmembrane region" description="Helical" evidence="1">
    <location>
        <begin position="87"/>
        <end position="109"/>
    </location>
</feature>
<dbReference type="RefSeq" id="WP_220163183.1">
    <property type="nucleotide sequence ID" value="NZ_CP080507.1"/>
</dbReference>
<dbReference type="EMBL" id="CP080507">
    <property type="protein sequence ID" value="QYM79385.1"/>
    <property type="molecule type" value="Genomic_DNA"/>
</dbReference>
<dbReference type="KEGG" id="ole:K0B96_01835"/>
<evidence type="ECO:0000313" key="3">
    <source>
        <dbReference type="Proteomes" id="UP000825051"/>
    </source>
</evidence>
<dbReference type="AlphaFoldDB" id="A0A8F9TWG2"/>
<evidence type="ECO:0008006" key="4">
    <source>
        <dbReference type="Google" id="ProtNLM"/>
    </source>
</evidence>
<name>A0A8F9TWG2_9BACT</name>
<keyword evidence="1" id="KW-0472">Membrane</keyword>
<accession>A0A8F9TWG2</accession>
<protein>
    <recommendedName>
        <fullName evidence="4">Tetratricopeptide repeat protein</fullName>
    </recommendedName>
</protein>
<keyword evidence="1" id="KW-0812">Transmembrane</keyword>
<keyword evidence="1" id="KW-1133">Transmembrane helix</keyword>
<gene>
    <name evidence="2" type="ORF">K0B96_01835</name>
</gene>
<keyword evidence="3" id="KW-1185">Reference proteome</keyword>
<organism evidence="2 3">
    <name type="scientific">Horticoccus luteus</name>
    <dbReference type="NCBI Taxonomy" id="2862869"/>
    <lineage>
        <taxon>Bacteria</taxon>
        <taxon>Pseudomonadati</taxon>
        <taxon>Verrucomicrobiota</taxon>
        <taxon>Opitutia</taxon>
        <taxon>Opitutales</taxon>
        <taxon>Opitutaceae</taxon>
        <taxon>Horticoccus</taxon>
    </lineage>
</organism>
<evidence type="ECO:0000256" key="1">
    <source>
        <dbReference type="SAM" id="Phobius"/>
    </source>
</evidence>
<reference evidence="2" key="1">
    <citation type="submission" date="2021-08" db="EMBL/GenBank/DDBJ databases">
        <title>Genome of a novel bacterium of the phylum Verrucomicrobia, Oleiharenicola sp. KSB-15.</title>
        <authorList>
            <person name="Chung J.-H."/>
            <person name="Ahn J.-H."/>
            <person name="Yoon Y."/>
            <person name="Kim D.-Y."/>
            <person name="An S.-H."/>
            <person name="Park I."/>
            <person name="Yeon J."/>
        </authorList>
    </citation>
    <scope>NUCLEOTIDE SEQUENCE</scope>
    <source>
        <strain evidence="2">KSB-15</strain>
    </source>
</reference>
<proteinExistence type="predicted"/>